<dbReference type="KEGG" id="aagg:ETAA8_37100"/>
<dbReference type="SUPFAM" id="SSF69055">
    <property type="entry name" value="1-deoxy-D-xylulose-5-phosphate reductoisomerase, C-terminal domain"/>
    <property type="match status" value="1"/>
</dbReference>
<gene>
    <name evidence="9 13" type="primary">dxr</name>
    <name evidence="13" type="ORF">ETAA8_37100</name>
</gene>
<feature type="binding site" evidence="9">
    <location>
        <position position="47"/>
    </location>
    <ligand>
        <name>NADPH</name>
        <dbReference type="ChEBI" id="CHEBI:57783"/>
    </ligand>
</feature>
<dbReference type="NCBIfam" id="TIGR00243">
    <property type="entry name" value="Dxr"/>
    <property type="match status" value="1"/>
</dbReference>
<name>A0A517YEG8_9BACT</name>
<dbReference type="GO" id="GO:0070402">
    <property type="term" value="F:NADPH binding"/>
    <property type="evidence" value="ECO:0007669"/>
    <property type="project" value="InterPro"/>
</dbReference>
<dbReference type="GO" id="GO:0016853">
    <property type="term" value="F:isomerase activity"/>
    <property type="evidence" value="ECO:0007669"/>
    <property type="project" value="UniProtKB-KW"/>
</dbReference>
<dbReference type="NCBIfam" id="NF009114">
    <property type="entry name" value="PRK12464.1"/>
    <property type="match status" value="1"/>
</dbReference>
<feature type="binding site" evidence="9">
    <location>
        <position position="212"/>
    </location>
    <ligand>
        <name>NADPH</name>
        <dbReference type="ChEBI" id="CHEBI:57783"/>
    </ligand>
</feature>
<keyword evidence="7 9" id="KW-0414">Isoprene biosynthesis</keyword>
<dbReference type="Gene3D" id="1.10.1740.10">
    <property type="match status" value="1"/>
</dbReference>
<protein>
    <recommendedName>
        <fullName evidence="9">1-deoxy-D-xylulose 5-phosphate reductoisomerase</fullName>
        <shortName evidence="9">DXP reductoisomerase</shortName>
        <ecNumber evidence="9">1.1.1.267</ecNumber>
    </recommendedName>
    <alternativeName>
        <fullName evidence="9">1-deoxyxylulose-5-phosphate reductoisomerase</fullName>
    </alternativeName>
    <alternativeName>
        <fullName evidence="9">2-C-methyl-D-erythritol 4-phosphate synthase</fullName>
    </alternativeName>
</protein>
<dbReference type="Pfam" id="PF13288">
    <property type="entry name" value="DXPR_C"/>
    <property type="match status" value="1"/>
</dbReference>
<dbReference type="EC" id="1.1.1.267" evidence="9"/>
<evidence type="ECO:0000256" key="8">
    <source>
        <dbReference type="ARBA" id="ARBA00048543"/>
    </source>
</evidence>
<dbReference type="InterPro" id="IPR013512">
    <property type="entry name" value="DXP_reductoisomerase_N"/>
</dbReference>
<keyword evidence="4 9" id="KW-0521">NADP</keyword>
<dbReference type="GO" id="GO:0051484">
    <property type="term" value="P:isopentenyl diphosphate biosynthetic process, methylerythritol 4-phosphate pathway involved in terpenoid biosynthetic process"/>
    <property type="evidence" value="ECO:0007669"/>
    <property type="project" value="TreeGrafter"/>
</dbReference>
<evidence type="ECO:0000313" key="13">
    <source>
        <dbReference type="EMBL" id="QDU28607.1"/>
    </source>
</evidence>
<dbReference type="AlphaFoldDB" id="A0A517YEG8"/>
<feature type="domain" description="1-deoxy-D-xylulose 5-phosphate reductoisomerase N-terminal" evidence="10">
    <location>
        <begin position="13"/>
        <end position="139"/>
    </location>
</feature>
<evidence type="ECO:0000256" key="5">
    <source>
        <dbReference type="ARBA" id="ARBA00023002"/>
    </source>
</evidence>
<dbReference type="HAMAP" id="MF_00183">
    <property type="entry name" value="DXP_reductoisom"/>
    <property type="match status" value="1"/>
</dbReference>
<feature type="binding site" evidence="9">
    <location>
        <position position="21"/>
    </location>
    <ligand>
        <name>NADPH</name>
        <dbReference type="ChEBI" id="CHEBI:57783"/>
    </ligand>
</feature>
<evidence type="ECO:0000256" key="2">
    <source>
        <dbReference type="ARBA" id="ARBA00006825"/>
    </source>
</evidence>
<evidence type="ECO:0000256" key="1">
    <source>
        <dbReference type="ARBA" id="ARBA00005094"/>
    </source>
</evidence>
<feature type="binding site" evidence="9">
    <location>
        <position position="159"/>
    </location>
    <ligand>
        <name>Mn(2+)</name>
        <dbReference type="ChEBI" id="CHEBI:29035"/>
    </ligand>
</feature>
<comment type="caution">
    <text evidence="9">Lacks conserved residue(s) required for the propagation of feature annotation.</text>
</comment>
<accession>A0A517YEG8</accession>
<feature type="binding site" evidence="9">
    <location>
        <position position="157"/>
    </location>
    <ligand>
        <name>Mn(2+)</name>
        <dbReference type="ChEBI" id="CHEBI:29035"/>
    </ligand>
</feature>
<feature type="binding site" evidence="9">
    <location>
        <position position="131"/>
    </location>
    <ligand>
        <name>NADPH</name>
        <dbReference type="ChEBI" id="CHEBI:57783"/>
    </ligand>
</feature>
<evidence type="ECO:0000256" key="3">
    <source>
        <dbReference type="ARBA" id="ARBA00022723"/>
    </source>
</evidence>
<comment type="pathway">
    <text evidence="1 9">Isoprenoid biosynthesis; isopentenyl diphosphate biosynthesis via DXP pathway; isopentenyl diphosphate from 1-deoxy-D-xylulose 5-phosphate: step 1/6.</text>
</comment>
<dbReference type="RefSeq" id="WP_145091169.1">
    <property type="nucleotide sequence ID" value="NZ_CP036274.1"/>
</dbReference>
<comment type="cofactor">
    <cofactor evidence="9">
        <name>Mg(2+)</name>
        <dbReference type="ChEBI" id="CHEBI:18420"/>
    </cofactor>
    <cofactor evidence="9">
        <name>Mn(2+)</name>
        <dbReference type="ChEBI" id="CHEBI:29035"/>
    </cofactor>
</comment>
<dbReference type="Pfam" id="PF02670">
    <property type="entry name" value="DXP_reductoisom"/>
    <property type="match status" value="1"/>
</dbReference>
<comment type="similarity">
    <text evidence="2 9">Belongs to the DXR family.</text>
</comment>
<feature type="binding site" evidence="9">
    <location>
        <position position="133"/>
    </location>
    <ligand>
        <name>NADPH</name>
        <dbReference type="ChEBI" id="CHEBI:57783"/>
    </ligand>
</feature>
<feature type="domain" description="DXP reductoisomerase C-terminal" evidence="12">
    <location>
        <begin position="268"/>
        <end position="384"/>
    </location>
</feature>
<evidence type="ECO:0000259" key="10">
    <source>
        <dbReference type="Pfam" id="PF02670"/>
    </source>
</evidence>
<keyword evidence="5 9" id="KW-0560">Oxidoreductase</keyword>
<keyword evidence="9" id="KW-0460">Magnesium</keyword>
<comment type="function">
    <text evidence="9">Catalyzes the NADPH-dependent rearrangement and reduction of 1-deoxy-D-xylulose-5-phosphate (DXP) to 2-C-methyl-D-erythritol 4-phosphate (MEP).</text>
</comment>
<keyword evidence="6 9" id="KW-0464">Manganese</keyword>
<feature type="binding site" evidence="9">
    <location>
        <position position="20"/>
    </location>
    <ligand>
        <name>NADPH</name>
        <dbReference type="ChEBI" id="CHEBI:57783"/>
    </ligand>
</feature>
<reference evidence="13 14" key="1">
    <citation type="submission" date="2019-02" db="EMBL/GenBank/DDBJ databases">
        <title>Deep-cultivation of Planctomycetes and their phenomic and genomic characterization uncovers novel biology.</title>
        <authorList>
            <person name="Wiegand S."/>
            <person name="Jogler M."/>
            <person name="Boedeker C."/>
            <person name="Pinto D."/>
            <person name="Vollmers J."/>
            <person name="Rivas-Marin E."/>
            <person name="Kohn T."/>
            <person name="Peeters S.H."/>
            <person name="Heuer A."/>
            <person name="Rast P."/>
            <person name="Oberbeckmann S."/>
            <person name="Bunk B."/>
            <person name="Jeske O."/>
            <person name="Meyerdierks A."/>
            <person name="Storesund J.E."/>
            <person name="Kallscheuer N."/>
            <person name="Luecker S."/>
            <person name="Lage O.M."/>
            <person name="Pohl T."/>
            <person name="Merkel B.J."/>
            <person name="Hornburger P."/>
            <person name="Mueller R.-W."/>
            <person name="Bruemmer F."/>
            <person name="Labrenz M."/>
            <person name="Spormann A.M."/>
            <person name="Op den Camp H."/>
            <person name="Overmann J."/>
            <person name="Amann R."/>
            <person name="Jetten M.S.M."/>
            <person name="Mascher T."/>
            <person name="Medema M.H."/>
            <person name="Devos D.P."/>
            <person name="Kaster A.-K."/>
            <person name="Ovreas L."/>
            <person name="Rohde M."/>
            <person name="Galperin M.Y."/>
            <person name="Jogler C."/>
        </authorList>
    </citation>
    <scope>NUCLEOTIDE SEQUENCE [LARGE SCALE GENOMIC DNA]</scope>
    <source>
        <strain evidence="13 14">ETA_A8</strain>
    </source>
</reference>
<dbReference type="GO" id="GO:0030145">
    <property type="term" value="F:manganese ion binding"/>
    <property type="evidence" value="ECO:0007669"/>
    <property type="project" value="TreeGrafter"/>
</dbReference>
<dbReference type="InterPro" id="IPR036291">
    <property type="entry name" value="NAD(P)-bd_dom_sf"/>
</dbReference>
<evidence type="ECO:0000256" key="4">
    <source>
        <dbReference type="ARBA" id="ARBA00022857"/>
    </source>
</evidence>
<organism evidence="13 14">
    <name type="scientific">Anatilimnocola aggregata</name>
    <dbReference type="NCBI Taxonomy" id="2528021"/>
    <lineage>
        <taxon>Bacteria</taxon>
        <taxon>Pseudomonadati</taxon>
        <taxon>Planctomycetota</taxon>
        <taxon>Planctomycetia</taxon>
        <taxon>Pirellulales</taxon>
        <taxon>Pirellulaceae</taxon>
        <taxon>Anatilimnocola</taxon>
    </lineage>
</organism>
<dbReference type="InterPro" id="IPR013644">
    <property type="entry name" value="DXP_reductoisomerase_C"/>
</dbReference>
<feature type="binding site" evidence="9">
    <location>
        <position position="19"/>
    </location>
    <ligand>
        <name>NADPH</name>
        <dbReference type="ChEBI" id="CHEBI:57783"/>
    </ligand>
</feature>
<comment type="catalytic activity">
    <reaction evidence="8">
        <text>2-C-methyl-D-erythritol 4-phosphate + NADP(+) = 1-deoxy-D-xylulose 5-phosphate + NADPH + H(+)</text>
        <dbReference type="Rhea" id="RHEA:13717"/>
        <dbReference type="ChEBI" id="CHEBI:15378"/>
        <dbReference type="ChEBI" id="CHEBI:57783"/>
        <dbReference type="ChEBI" id="CHEBI:57792"/>
        <dbReference type="ChEBI" id="CHEBI:58262"/>
        <dbReference type="ChEBI" id="CHEBI:58349"/>
        <dbReference type="EC" id="1.1.1.267"/>
    </reaction>
    <physiologicalReaction direction="right-to-left" evidence="8">
        <dbReference type="Rhea" id="RHEA:13719"/>
    </physiologicalReaction>
</comment>
<dbReference type="SUPFAM" id="SSF51735">
    <property type="entry name" value="NAD(P)-binding Rossmann-fold domains"/>
    <property type="match status" value="1"/>
</dbReference>
<dbReference type="Proteomes" id="UP000315017">
    <property type="component" value="Chromosome"/>
</dbReference>
<dbReference type="Gene3D" id="3.40.50.720">
    <property type="entry name" value="NAD(P)-binding Rossmann-like Domain"/>
    <property type="match status" value="1"/>
</dbReference>
<feature type="binding site" evidence="9">
    <location>
        <position position="132"/>
    </location>
    <ligand>
        <name>1-deoxy-D-xylulose 5-phosphate</name>
        <dbReference type="ChEBI" id="CHEBI:57792"/>
    </ligand>
</feature>
<dbReference type="SUPFAM" id="SSF55347">
    <property type="entry name" value="Glyceraldehyde-3-phosphate dehydrogenase-like, C-terminal domain"/>
    <property type="match status" value="1"/>
</dbReference>
<evidence type="ECO:0000256" key="6">
    <source>
        <dbReference type="ARBA" id="ARBA00023211"/>
    </source>
</evidence>
<feature type="binding site" evidence="9">
    <location>
        <position position="158"/>
    </location>
    <ligand>
        <name>1-deoxy-D-xylulose 5-phosphate</name>
        <dbReference type="ChEBI" id="CHEBI:57792"/>
    </ligand>
</feature>
<dbReference type="FunFam" id="3.40.50.720:FF:000045">
    <property type="entry name" value="1-deoxy-D-xylulose 5-phosphate reductoisomerase"/>
    <property type="match status" value="1"/>
</dbReference>
<dbReference type="PIRSF" id="PIRSF006205">
    <property type="entry name" value="Dxp_reductismrs"/>
    <property type="match status" value="1"/>
</dbReference>
<feature type="domain" description="1-deoxy-D-xylulose 5-phosphate reductoisomerase C-terminal" evidence="11">
    <location>
        <begin position="153"/>
        <end position="236"/>
    </location>
</feature>
<evidence type="ECO:0000256" key="7">
    <source>
        <dbReference type="ARBA" id="ARBA00023229"/>
    </source>
</evidence>
<feature type="binding site" evidence="9">
    <location>
        <position position="219"/>
    </location>
    <ligand>
        <name>1-deoxy-D-xylulose 5-phosphate</name>
        <dbReference type="ChEBI" id="CHEBI:57792"/>
    </ligand>
</feature>
<evidence type="ECO:0000313" key="14">
    <source>
        <dbReference type="Proteomes" id="UP000315017"/>
    </source>
</evidence>
<feature type="binding site" evidence="9">
    <location>
        <position position="159"/>
    </location>
    <ligand>
        <name>1-deoxy-D-xylulose 5-phosphate</name>
        <dbReference type="ChEBI" id="CHEBI:57792"/>
    </ligand>
</feature>
<dbReference type="Pfam" id="PF08436">
    <property type="entry name" value="DXP_redisom_C"/>
    <property type="match status" value="1"/>
</dbReference>
<dbReference type="InterPro" id="IPR026877">
    <property type="entry name" value="DXPR_C"/>
</dbReference>
<evidence type="ECO:0000259" key="12">
    <source>
        <dbReference type="Pfam" id="PF13288"/>
    </source>
</evidence>
<proteinExistence type="inferred from homology"/>
<feature type="binding site" evidence="9">
    <location>
        <position position="22"/>
    </location>
    <ligand>
        <name>NADPH</name>
        <dbReference type="ChEBI" id="CHEBI:57783"/>
    </ligand>
</feature>
<feature type="binding site" evidence="9">
    <location>
        <position position="206"/>
    </location>
    <ligand>
        <name>1-deoxy-D-xylulose 5-phosphate</name>
        <dbReference type="ChEBI" id="CHEBI:57792"/>
    </ligand>
</feature>
<keyword evidence="3 9" id="KW-0479">Metal-binding</keyword>
<dbReference type="OrthoDB" id="9806546at2"/>
<dbReference type="GO" id="GO:0030604">
    <property type="term" value="F:1-deoxy-D-xylulose-5-phosphate reductoisomerase activity"/>
    <property type="evidence" value="ECO:0007669"/>
    <property type="project" value="UniProtKB-UniRule"/>
</dbReference>
<sequence length="391" mass="42533">MTLPVRATTARNLAILGSTGSIGQSTLEVVRHSGGRLRVVALSAHSNTEQLCQQALEFRPRWVIPTDPAAAKKCDWSALNGVSEVVCATDGMQQVVQHADVDVVVAAIVGSAGLAGTWAALEAGKTVALANKETLVMAGPLVMPLAASRNAKILPIDSEHSAVFQALAAGRREDLRRIVLTASGGPFRKLTKQQMSQVTVEQALAHPTWRMGPKITVDSATMMNKALEIIEARWLFDLPPDQIEVMVHPQSVVHSLVEFNDGSVLAQLSPPDMKLPIQYALTWPERLPSPARKVDWRTSWQLEFEPPDEDRFPALPLGREVAKVGGTAGAVLNAANEAAVARFLRGEMPFLQIVPVCRAVIDHHSYDPSPTLSQLMQLDTWAREEVQRWIG</sequence>
<dbReference type="InterPro" id="IPR036169">
    <property type="entry name" value="DXPR_C_sf"/>
</dbReference>
<keyword evidence="13" id="KW-0413">Isomerase</keyword>
<feature type="binding site" evidence="9">
    <location>
        <position position="228"/>
    </location>
    <ligand>
        <name>1-deoxy-D-xylulose 5-phosphate</name>
        <dbReference type="ChEBI" id="CHEBI:57792"/>
    </ligand>
</feature>
<dbReference type="UniPathway" id="UPA00056">
    <property type="reaction ID" value="UER00092"/>
</dbReference>
<dbReference type="PANTHER" id="PTHR30525">
    <property type="entry name" value="1-DEOXY-D-XYLULOSE 5-PHOSPHATE REDUCTOISOMERASE"/>
    <property type="match status" value="1"/>
</dbReference>
<feature type="binding site" evidence="9">
    <location>
        <position position="183"/>
    </location>
    <ligand>
        <name>1-deoxy-D-xylulose 5-phosphate</name>
        <dbReference type="ChEBI" id="CHEBI:57792"/>
    </ligand>
</feature>
<evidence type="ECO:0000259" key="11">
    <source>
        <dbReference type="Pfam" id="PF08436"/>
    </source>
</evidence>
<keyword evidence="14" id="KW-1185">Reference proteome</keyword>
<evidence type="ECO:0000256" key="9">
    <source>
        <dbReference type="HAMAP-Rule" id="MF_00183"/>
    </source>
</evidence>
<feature type="binding site" evidence="9">
    <location>
        <position position="224"/>
    </location>
    <ligand>
        <name>1-deoxy-D-xylulose 5-phosphate</name>
        <dbReference type="ChEBI" id="CHEBI:57792"/>
    </ligand>
</feature>
<dbReference type="EMBL" id="CP036274">
    <property type="protein sequence ID" value="QDU28607.1"/>
    <property type="molecule type" value="Genomic_DNA"/>
</dbReference>
<feature type="binding site" evidence="9">
    <location>
        <position position="228"/>
    </location>
    <ligand>
        <name>Mn(2+)</name>
        <dbReference type="ChEBI" id="CHEBI:29035"/>
    </ligand>
</feature>
<dbReference type="InterPro" id="IPR003821">
    <property type="entry name" value="DXP_reductoisomerase"/>
</dbReference>
<feature type="binding site" evidence="9">
    <location>
        <position position="225"/>
    </location>
    <ligand>
        <name>1-deoxy-D-xylulose 5-phosphate</name>
        <dbReference type="ChEBI" id="CHEBI:57792"/>
    </ligand>
</feature>
<dbReference type="PANTHER" id="PTHR30525:SF0">
    <property type="entry name" value="1-DEOXY-D-XYLULOSE 5-PHOSPHATE REDUCTOISOMERASE, CHLOROPLASTIC"/>
    <property type="match status" value="1"/>
</dbReference>